<dbReference type="PANTHER" id="PTHR28094">
    <property type="entry name" value="MEIOTICALLY UP-REGULATED GENE 113 PROTEIN"/>
    <property type="match status" value="1"/>
</dbReference>
<dbReference type="InterPro" id="IPR053006">
    <property type="entry name" value="Meiosis_regulatory"/>
</dbReference>
<accession>A0A1E1KMN2</accession>
<sequence>MRLFVRLETATSSVAFRAKTVPVTPIRPKLDRKSPSSSSSSISSRIFGKAFNDTPQIRDFDLSPISSPDEPASKYGVTRQLPFSSKLAGSLKGISGPKSDYGPTKSRGIVGASSPTPKPRTHRRSAMEQAAVDEESVEDDRESPSIAGLPDPCQSFSTKSSRGSPIVTTEIRTNSESSYSPKVFQIPPRETRQRSESENESDEYSEEESRASPIEARPKFRLLRSKGVYRPSKERRSINFEILDCPVTASKKKKKEKPDARLGSIYVFESPEHASYHLKVGKSNRDPVKRETELEKCGIALVEVGDVDRNCFDHYDIMEAFLHVELQNFRRAYKCTACGRQHSEWFESDKWTVLEVVNRWPTWIKAEEPFDESWEVTAYWQWRVGRAKVFVNDLKWADWSRSSMVIYFTMTS</sequence>
<dbReference type="AlphaFoldDB" id="A0A1E1KMN2"/>
<feature type="compositionally biased region" description="Polar residues" evidence="1">
    <location>
        <begin position="154"/>
        <end position="180"/>
    </location>
</feature>
<evidence type="ECO:0000259" key="2">
    <source>
        <dbReference type="SMART" id="SM00974"/>
    </source>
</evidence>
<dbReference type="InParanoid" id="A0A1E1KMN2"/>
<gene>
    <name evidence="3" type="ORF">RCO7_00559</name>
</gene>
<evidence type="ECO:0000313" key="4">
    <source>
        <dbReference type="Proteomes" id="UP000178129"/>
    </source>
</evidence>
<dbReference type="EMBL" id="FJUW01000016">
    <property type="protein sequence ID" value="CZS99273.1"/>
    <property type="molecule type" value="Genomic_DNA"/>
</dbReference>
<dbReference type="InterPro" id="IPR018306">
    <property type="entry name" value="Phage_T5_Orf172_DNA-bd"/>
</dbReference>
<feature type="region of interest" description="Disordered" evidence="1">
    <location>
        <begin position="88"/>
        <end position="213"/>
    </location>
</feature>
<proteinExistence type="predicted"/>
<evidence type="ECO:0000256" key="1">
    <source>
        <dbReference type="SAM" id="MobiDB-lite"/>
    </source>
</evidence>
<dbReference type="STRING" id="914237.A0A1E1KMN2"/>
<dbReference type="SMART" id="SM00974">
    <property type="entry name" value="T5orf172"/>
    <property type="match status" value="1"/>
</dbReference>
<dbReference type="Proteomes" id="UP000178129">
    <property type="component" value="Unassembled WGS sequence"/>
</dbReference>
<protein>
    <recommendedName>
        <fullName evidence="2">Bacteriophage T5 Orf172 DNA-binding domain-containing protein</fullName>
    </recommendedName>
</protein>
<reference evidence="4" key="1">
    <citation type="submission" date="2016-03" db="EMBL/GenBank/DDBJ databases">
        <authorList>
            <person name="Ploux O."/>
        </authorList>
    </citation>
    <scope>NUCLEOTIDE SEQUENCE [LARGE SCALE GENOMIC DNA]</scope>
    <source>
        <strain evidence="4">UK7</strain>
    </source>
</reference>
<evidence type="ECO:0000313" key="3">
    <source>
        <dbReference type="EMBL" id="CZS99273.1"/>
    </source>
</evidence>
<feature type="compositionally biased region" description="Acidic residues" evidence="1">
    <location>
        <begin position="131"/>
        <end position="141"/>
    </location>
</feature>
<dbReference type="Pfam" id="PF10544">
    <property type="entry name" value="T5orf172"/>
    <property type="match status" value="1"/>
</dbReference>
<comment type="caution">
    <text evidence="3">The sequence shown here is derived from an EMBL/GenBank/DDBJ whole genome shotgun (WGS) entry which is preliminary data.</text>
</comment>
<name>A0A1E1KMN2_9HELO</name>
<keyword evidence="4" id="KW-1185">Reference proteome</keyword>
<feature type="domain" description="Bacteriophage T5 Orf172 DNA-binding" evidence="2">
    <location>
        <begin position="272"/>
        <end position="360"/>
    </location>
</feature>
<dbReference type="PANTHER" id="PTHR28094:SF1">
    <property type="entry name" value="MEIOTICALLY UP-REGULATED GENE 113 PROTEIN"/>
    <property type="match status" value="1"/>
</dbReference>
<organism evidence="3 4">
    <name type="scientific">Rhynchosporium graminicola</name>
    <dbReference type="NCBI Taxonomy" id="2792576"/>
    <lineage>
        <taxon>Eukaryota</taxon>
        <taxon>Fungi</taxon>
        <taxon>Dikarya</taxon>
        <taxon>Ascomycota</taxon>
        <taxon>Pezizomycotina</taxon>
        <taxon>Leotiomycetes</taxon>
        <taxon>Helotiales</taxon>
        <taxon>Ploettnerulaceae</taxon>
        <taxon>Rhynchosporium</taxon>
    </lineage>
</organism>